<gene>
    <name evidence="2" type="ORF">B0T17DRAFT_89882</name>
</gene>
<comment type="caution">
    <text evidence="2">The sequence shown here is derived from an EMBL/GenBank/DDBJ whole genome shotgun (WGS) entry which is preliminary data.</text>
</comment>
<accession>A0AA39XNC8</accession>
<name>A0AA39XNC8_9PEZI</name>
<dbReference type="AlphaFoldDB" id="A0AA39XNC8"/>
<sequence length="195" mass="20398">MKLLSTLLLTASLASAGYPPPPGPWTLGAWRPPTDNTSPMWFGRAIQANGSRFWLGKTPSAYCPAGISGLDCSLYPGDSTVFNGGNDTVFLNVAVPGGQQVYIAPDGALGYTPPHSTFKPDGSIVSGWVREISVAGGAPTVMGYNGRPILACPAGDGAVDVYQIYVKLAEADPKSGCISFQMRTYSAAGTVAWEY</sequence>
<dbReference type="Proteomes" id="UP001174934">
    <property type="component" value="Unassembled WGS sequence"/>
</dbReference>
<feature type="chain" id="PRO_5041339118" evidence="1">
    <location>
        <begin position="17"/>
        <end position="195"/>
    </location>
</feature>
<protein>
    <submittedName>
        <fullName evidence="2">Uncharacterized protein</fullName>
    </submittedName>
</protein>
<organism evidence="2 3">
    <name type="scientific">Bombardia bombarda</name>
    <dbReference type="NCBI Taxonomy" id="252184"/>
    <lineage>
        <taxon>Eukaryota</taxon>
        <taxon>Fungi</taxon>
        <taxon>Dikarya</taxon>
        <taxon>Ascomycota</taxon>
        <taxon>Pezizomycotina</taxon>
        <taxon>Sordariomycetes</taxon>
        <taxon>Sordariomycetidae</taxon>
        <taxon>Sordariales</taxon>
        <taxon>Lasiosphaeriaceae</taxon>
        <taxon>Bombardia</taxon>
    </lineage>
</organism>
<dbReference type="InterPro" id="IPR052820">
    <property type="entry name" value="PhiA_domain"/>
</dbReference>
<dbReference type="PANTHER" id="PTHR42047:SF1">
    <property type="entry name" value="PROTEIN, PUTATIVE (AFU_ORTHOLOGUE AFUA_6G03560)-RELATED"/>
    <property type="match status" value="1"/>
</dbReference>
<evidence type="ECO:0000313" key="2">
    <source>
        <dbReference type="EMBL" id="KAK0636776.1"/>
    </source>
</evidence>
<keyword evidence="1" id="KW-0732">Signal</keyword>
<dbReference type="PANTHER" id="PTHR42047">
    <property type="entry name" value="PROTEIN, PUTATIVE (AFU_ORTHOLOGUE AFUA_6G03560)-RELATED"/>
    <property type="match status" value="1"/>
</dbReference>
<proteinExistence type="predicted"/>
<keyword evidence="3" id="KW-1185">Reference proteome</keyword>
<evidence type="ECO:0000313" key="3">
    <source>
        <dbReference type="Proteomes" id="UP001174934"/>
    </source>
</evidence>
<reference evidence="2" key="1">
    <citation type="submission" date="2023-06" db="EMBL/GenBank/DDBJ databases">
        <title>Genome-scale phylogeny and comparative genomics of the fungal order Sordariales.</title>
        <authorList>
            <consortium name="Lawrence Berkeley National Laboratory"/>
            <person name="Hensen N."/>
            <person name="Bonometti L."/>
            <person name="Westerberg I."/>
            <person name="Brannstrom I.O."/>
            <person name="Guillou S."/>
            <person name="Cros-Aarteil S."/>
            <person name="Calhoun S."/>
            <person name="Haridas S."/>
            <person name="Kuo A."/>
            <person name="Mondo S."/>
            <person name="Pangilinan J."/>
            <person name="Riley R."/>
            <person name="LaButti K."/>
            <person name="Andreopoulos B."/>
            <person name="Lipzen A."/>
            <person name="Chen C."/>
            <person name="Yanf M."/>
            <person name="Daum C."/>
            <person name="Ng V."/>
            <person name="Clum A."/>
            <person name="Steindorff A."/>
            <person name="Ohm R."/>
            <person name="Martin F."/>
            <person name="Silar P."/>
            <person name="Natvig D."/>
            <person name="Lalanne C."/>
            <person name="Gautier V."/>
            <person name="Ament-velasquez S.L."/>
            <person name="Kruys A."/>
            <person name="Hutchinson M.I."/>
            <person name="Powell A.J."/>
            <person name="Barry K."/>
            <person name="Miller A.N."/>
            <person name="Grigoriev I.V."/>
            <person name="Debuchy R."/>
            <person name="Gladieux P."/>
            <person name="Thoren M.H."/>
            <person name="Johannesson H."/>
        </authorList>
    </citation>
    <scope>NUCLEOTIDE SEQUENCE</scope>
    <source>
        <strain evidence="2">SMH3391-2</strain>
    </source>
</reference>
<evidence type="ECO:0000256" key="1">
    <source>
        <dbReference type="SAM" id="SignalP"/>
    </source>
</evidence>
<dbReference type="EMBL" id="JAULSR010000001">
    <property type="protein sequence ID" value="KAK0636776.1"/>
    <property type="molecule type" value="Genomic_DNA"/>
</dbReference>
<feature type="signal peptide" evidence="1">
    <location>
        <begin position="1"/>
        <end position="16"/>
    </location>
</feature>